<dbReference type="OrthoDB" id="9765468at2"/>
<gene>
    <name evidence="3" type="ORF">SAMN04488695_11338</name>
</gene>
<proteinExistence type="predicted"/>
<keyword evidence="3" id="KW-0670">Pyruvate</keyword>
<keyword evidence="3" id="KW-0418">Kinase</keyword>
<accession>A0A1I5E3Y1</accession>
<dbReference type="Pfam" id="PF00391">
    <property type="entry name" value="PEP-utilizers"/>
    <property type="match status" value="1"/>
</dbReference>
<dbReference type="InterPro" id="IPR002192">
    <property type="entry name" value="PPDK_AMP/ATP-bd"/>
</dbReference>
<sequence length="769" mass="87390">MKSRYLYPLSDSSIEARGGNKAKNLRYLMKHKYPVPKGFVLAYDALEEYEQGGNAVLAHIRKELLEYLHPGISYAVRSSASLEDQGDFSCAGAFESYLHVRGADEVLEKILEVWASLQSEKLMAYLAQSGLTRSSIRMAVIIQEMVHAEVSGVAFSKNPMTGFSEIILEAAVGDGEFQILEKKAPERWVEKWGVWKEKPSAALLPEDVSRKLCDEVDSIAKGYGRPVDVEWAYDGKNIYYLQVRPITKLDIPVYSNKITKEMLPGVIKPLVWSVNTSFINKIWREILVSLTGDQSIDQDHLTGYFYGRAYFNMALFGQVFESMGIPYEGLELLLGVEEDGPRKPHLKPGMKALKRAPSLLKLTSSFLTAEKKYRKMEEAKRSRYEELALAIEDAKSPEECLLLAKEVLKETEPVTYYNIMLPMLLMMMHRMLKSTLEKEGVDVRHLTLSGVEEAARKYSPHVHLAEIRKQYHLPKEMLTVDEKRALEKEIEEFLQKFGHFSDSGNDCSKKPWRETPELIYEMLQAGGKDVEEEKITFSDLPRPVRRKMKNRMLHRRTSSLAVTRESVSSLYTFGYGQFRRIFMKLGGLMKEEGLLEEVEDVYFLYYKELEEIVYEDKKEDLIGLVEKRKKDLLRYQDVPVPELIIGKDEPPLQDEKAGDYEGIPTSLGVYTGPARVLRGLSDHHLMTQGDVLIIPYSDVGWAPLFARAGAVISESGGILSHSSIVAREYRIPAVVSVRGALRIKDGTMVTVDGYSGKISLMNPWEVENR</sequence>
<evidence type="ECO:0000313" key="3">
    <source>
        <dbReference type="EMBL" id="SFO06146.1"/>
    </source>
</evidence>
<keyword evidence="4" id="KW-1185">Reference proteome</keyword>
<protein>
    <submittedName>
        <fullName evidence="3">Pyruvate, water dikinase</fullName>
    </submittedName>
</protein>
<feature type="domain" description="Pyruvate phosphate dikinase AMP/ATP-binding" evidence="2">
    <location>
        <begin position="68"/>
        <end position="176"/>
    </location>
</feature>
<dbReference type="PANTHER" id="PTHR43615:SF1">
    <property type="entry name" value="PPDK_N DOMAIN-CONTAINING PROTEIN"/>
    <property type="match status" value="1"/>
</dbReference>
<dbReference type="Proteomes" id="UP000181899">
    <property type="component" value="Unassembled WGS sequence"/>
</dbReference>
<dbReference type="AlphaFoldDB" id="A0A1I5E3Y1"/>
<dbReference type="InterPro" id="IPR013815">
    <property type="entry name" value="ATP_grasp_subdomain_1"/>
</dbReference>
<dbReference type="Pfam" id="PF01326">
    <property type="entry name" value="PPDK_N"/>
    <property type="match status" value="1"/>
</dbReference>
<dbReference type="PANTHER" id="PTHR43615">
    <property type="entry name" value="PHOSPHOENOLPYRUVATE SYNTHASE-RELATED"/>
    <property type="match status" value="1"/>
</dbReference>
<dbReference type="EMBL" id="FOVK01000013">
    <property type="protein sequence ID" value="SFO06146.1"/>
    <property type="molecule type" value="Genomic_DNA"/>
</dbReference>
<evidence type="ECO:0000259" key="1">
    <source>
        <dbReference type="Pfam" id="PF00391"/>
    </source>
</evidence>
<dbReference type="InterPro" id="IPR036637">
    <property type="entry name" value="Phosphohistidine_dom_sf"/>
</dbReference>
<feature type="domain" description="PEP-utilising enzyme mobile" evidence="1">
    <location>
        <begin position="687"/>
        <end position="756"/>
    </location>
</feature>
<dbReference type="Gene3D" id="3.30.470.20">
    <property type="entry name" value="ATP-grasp fold, B domain"/>
    <property type="match status" value="1"/>
</dbReference>
<keyword evidence="3" id="KW-0808">Transferase</keyword>
<dbReference type="GO" id="GO:0005524">
    <property type="term" value="F:ATP binding"/>
    <property type="evidence" value="ECO:0007669"/>
    <property type="project" value="InterPro"/>
</dbReference>
<dbReference type="SUPFAM" id="SSF52009">
    <property type="entry name" value="Phosphohistidine domain"/>
    <property type="match status" value="1"/>
</dbReference>
<dbReference type="STRING" id="398199.SAMN05421804_101693"/>
<dbReference type="GO" id="GO:0016301">
    <property type="term" value="F:kinase activity"/>
    <property type="evidence" value="ECO:0007669"/>
    <property type="project" value="UniProtKB-KW"/>
</dbReference>
<reference evidence="3 4" key="1">
    <citation type="submission" date="2016-10" db="EMBL/GenBank/DDBJ databases">
        <authorList>
            <person name="de Groot N.N."/>
        </authorList>
    </citation>
    <scope>NUCLEOTIDE SEQUENCE [LARGE SCALE GENOMIC DNA]</scope>
    <source>
        <strain evidence="3 4">ML2</strain>
    </source>
</reference>
<dbReference type="SUPFAM" id="SSF56059">
    <property type="entry name" value="Glutathione synthetase ATP-binding domain-like"/>
    <property type="match status" value="1"/>
</dbReference>
<dbReference type="InterPro" id="IPR008279">
    <property type="entry name" value="PEP-util_enz_mobile_dom"/>
</dbReference>
<organism evidence="3 4">
    <name type="scientific">Proteiniclasticum ruminis</name>
    <dbReference type="NCBI Taxonomy" id="398199"/>
    <lineage>
        <taxon>Bacteria</taxon>
        <taxon>Bacillati</taxon>
        <taxon>Bacillota</taxon>
        <taxon>Clostridia</taxon>
        <taxon>Eubacteriales</taxon>
        <taxon>Clostridiaceae</taxon>
        <taxon>Proteiniclasticum</taxon>
    </lineage>
</organism>
<evidence type="ECO:0000259" key="2">
    <source>
        <dbReference type="Pfam" id="PF01326"/>
    </source>
</evidence>
<dbReference type="InterPro" id="IPR051549">
    <property type="entry name" value="PEP_Utilizing_Enz"/>
</dbReference>
<dbReference type="Gene3D" id="3.30.1490.20">
    <property type="entry name" value="ATP-grasp fold, A domain"/>
    <property type="match status" value="1"/>
</dbReference>
<dbReference type="Gene3D" id="3.50.30.10">
    <property type="entry name" value="Phosphohistidine domain"/>
    <property type="match status" value="1"/>
</dbReference>
<name>A0A1I5E3Y1_9CLOT</name>
<dbReference type="RefSeq" id="WP_074912760.1">
    <property type="nucleotide sequence ID" value="NZ_FOVK01000013.1"/>
</dbReference>
<evidence type="ECO:0000313" key="4">
    <source>
        <dbReference type="Proteomes" id="UP000181899"/>
    </source>
</evidence>